<feature type="region of interest" description="Disordered" evidence="2">
    <location>
        <begin position="205"/>
        <end position="244"/>
    </location>
</feature>
<sequence>MSSRDDTVIAMAFFSKLGNILRQSATKQISSEVSPFKLSMSQAVRCMCSMASSKLFIGGISYQTDEQSLREAFAKYGEIVDGKFLTIFARDNGWELEVIFGFCLLCLQNTYLLNFLQQELLLIVTLVDPEDLDLSLSLLVKRHPVLSRLWMDSYGASSGASYGGNSVDYGNNTGSYNAAAGAPSTDNFSGSFGGSGNFGVGYDASTGSSGNAGGDDSFGDNKPDAPLEGSYRDDDDTNDFAKRA</sequence>
<dbReference type="InterPro" id="IPR000504">
    <property type="entry name" value="RRM_dom"/>
</dbReference>
<evidence type="ECO:0000256" key="2">
    <source>
        <dbReference type="SAM" id="MobiDB-lite"/>
    </source>
</evidence>
<dbReference type="InterPro" id="IPR035979">
    <property type="entry name" value="RBD_domain_sf"/>
</dbReference>
<feature type="domain" description="RRM" evidence="3">
    <location>
        <begin position="55"/>
        <end position="81"/>
    </location>
</feature>
<evidence type="ECO:0000259" key="3">
    <source>
        <dbReference type="Pfam" id="PF00076"/>
    </source>
</evidence>
<dbReference type="SUPFAM" id="SSF54928">
    <property type="entry name" value="RNA-binding domain, RBD"/>
    <property type="match status" value="1"/>
</dbReference>
<comment type="caution">
    <text evidence="4">The sequence shown here is derived from an EMBL/GenBank/DDBJ whole genome shotgun (WGS) entry which is preliminary data.</text>
</comment>
<name>A0A7J6GQ23_CANSA</name>
<dbReference type="EMBL" id="JAATIQ010000088">
    <property type="protein sequence ID" value="KAF4385036.1"/>
    <property type="molecule type" value="Genomic_DNA"/>
</dbReference>
<dbReference type="AlphaFoldDB" id="A0A7J6GQ23"/>
<dbReference type="InterPro" id="IPR012677">
    <property type="entry name" value="Nucleotide-bd_a/b_plait_sf"/>
</dbReference>
<proteinExistence type="predicted"/>
<evidence type="ECO:0000313" key="5">
    <source>
        <dbReference type="Proteomes" id="UP000583929"/>
    </source>
</evidence>
<accession>A0A7J6GQ23</accession>
<evidence type="ECO:0000256" key="1">
    <source>
        <dbReference type="ARBA" id="ARBA00022884"/>
    </source>
</evidence>
<organism evidence="4 5">
    <name type="scientific">Cannabis sativa</name>
    <name type="common">Hemp</name>
    <name type="synonym">Marijuana</name>
    <dbReference type="NCBI Taxonomy" id="3483"/>
    <lineage>
        <taxon>Eukaryota</taxon>
        <taxon>Viridiplantae</taxon>
        <taxon>Streptophyta</taxon>
        <taxon>Embryophyta</taxon>
        <taxon>Tracheophyta</taxon>
        <taxon>Spermatophyta</taxon>
        <taxon>Magnoliopsida</taxon>
        <taxon>eudicotyledons</taxon>
        <taxon>Gunneridae</taxon>
        <taxon>Pentapetalae</taxon>
        <taxon>rosids</taxon>
        <taxon>fabids</taxon>
        <taxon>Rosales</taxon>
        <taxon>Cannabaceae</taxon>
        <taxon>Cannabis</taxon>
    </lineage>
</organism>
<keyword evidence="1" id="KW-0694">RNA-binding</keyword>
<gene>
    <name evidence="4" type="ORF">G4B88_017837</name>
</gene>
<protein>
    <recommendedName>
        <fullName evidence="3">RRM domain-containing protein</fullName>
    </recommendedName>
</protein>
<dbReference type="PANTHER" id="PTHR48027">
    <property type="entry name" value="HETEROGENEOUS NUCLEAR RIBONUCLEOPROTEIN 87F-RELATED"/>
    <property type="match status" value="1"/>
</dbReference>
<dbReference type="Pfam" id="PF00076">
    <property type="entry name" value="RRM_1"/>
    <property type="match status" value="1"/>
</dbReference>
<dbReference type="InterPro" id="IPR052462">
    <property type="entry name" value="SLIRP/GR-RBP-like"/>
</dbReference>
<keyword evidence="5" id="KW-1185">Reference proteome</keyword>
<dbReference type="Gene3D" id="3.30.70.330">
    <property type="match status" value="1"/>
</dbReference>
<dbReference type="Proteomes" id="UP000583929">
    <property type="component" value="Unassembled WGS sequence"/>
</dbReference>
<reference evidence="4 5" key="1">
    <citation type="journal article" date="2020" name="bioRxiv">
        <title>Sequence and annotation of 42 cannabis genomes reveals extensive copy number variation in cannabinoid synthesis and pathogen resistance genes.</title>
        <authorList>
            <person name="Mckernan K.J."/>
            <person name="Helbert Y."/>
            <person name="Kane L.T."/>
            <person name="Ebling H."/>
            <person name="Zhang L."/>
            <person name="Liu B."/>
            <person name="Eaton Z."/>
            <person name="Mclaughlin S."/>
            <person name="Kingan S."/>
            <person name="Baybayan P."/>
            <person name="Concepcion G."/>
            <person name="Jordan M."/>
            <person name="Riva A."/>
            <person name="Barbazuk W."/>
            <person name="Harkins T."/>
        </authorList>
    </citation>
    <scope>NUCLEOTIDE SEQUENCE [LARGE SCALE GENOMIC DNA]</scope>
    <source>
        <strain evidence="5">cv. Jamaican Lion 4</strain>
        <tissue evidence="4">Leaf</tissue>
    </source>
</reference>
<evidence type="ECO:0000313" key="4">
    <source>
        <dbReference type="EMBL" id="KAF4385036.1"/>
    </source>
</evidence>
<dbReference type="GO" id="GO:0003723">
    <property type="term" value="F:RNA binding"/>
    <property type="evidence" value="ECO:0007669"/>
    <property type="project" value="UniProtKB-KW"/>
</dbReference>